<gene>
    <name evidence="3" type="ORF">A374_15202</name>
</gene>
<evidence type="ECO:0000256" key="1">
    <source>
        <dbReference type="ARBA" id="ARBA00022603"/>
    </source>
</evidence>
<accession>I8AGH6</accession>
<dbReference type="STRING" id="1196324.A374_15202"/>
<dbReference type="EMBL" id="AKKV01000032">
    <property type="protein sequence ID" value="EIT84484.1"/>
    <property type="molecule type" value="Genomic_DNA"/>
</dbReference>
<dbReference type="eggNOG" id="COG1565">
    <property type="taxonomic scope" value="Bacteria"/>
</dbReference>
<name>I8AGH6_9BACL</name>
<dbReference type="Gene3D" id="3.40.50.12710">
    <property type="match status" value="1"/>
</dbReference>
<organism evidence="3 4">
    <name type="scientific">Fictibacillus macauensis ZFHKF-1</name>
    <dbReference type="NCBI Taxonomy" id="1196324"/>
    <lineage>
        <taxon>Bacteria</taxon>
        <taxon>Bacillati</taxon>
        <taxon>Bacillota</taxon>
        <taxon>Bacilli</taxon>
        <taxon>Bacillales</taxon>
        <taxon>Fictibacillaceae</taxon>
        <taxon>Fictibacillus</taxon>
    </lineage>
</organism>
<comment type="caution">
    <text evidence="3">The sequence shown here is derived from an EMBL/GenBank/DDBJ whole genome shotgun (WGS) entry which is preliminary data.</text>
</comment>
<protein>
    <recommendedName>
        <fullName evidence="5">SAM-dependent methyltransferase</fullName>
    </recommendedName>
</protein>
<dbReference type="GO" id="GO:0032259">
    <property type="term" value="P:methylation"/>
    <property type="evidence" value="ECO:0007669"/>
    <property type="project" value="UniProtKB-KW"/>
</dbReference>
<dbReference type="SUPFAM" id="SSF53335">
    <property type="entry name" value="S-adenosyl-L-methionine-dependent methyltransferases"/>
    <property type="match status" value="1"/>
</dbReference>
<dbReference type="Pfam" id="PF02636">
    <property type="entry name" value="Methyltransf_28"/>
    <property type="match status" value="1"/>
</dbReference>
<dbReference type="PANTHER" id="PTHR12049:SF7">
    <property type="entry name" value="PROTEIN ARGININE METHYLTRANSFERASE NDUFAF7, MITOCHONDRIAL"/>
    <property type="match status" value="1"/>
</dbReference>
<dbReference type="PANTHER" id="PTHR12049">
    <property type="entry name" value="PROTEIN ARGININE METHYLTRANSFERASE NDUFAF7, MITOCHONDRIAL"/>
    <property type="match status" value="1"/>
</dbReference>
<sequence>MIQQASEQMISYAHYMELALYGEHGYYMNNTEKIGRAGDFYTSSSLGSVYAAIWCDWFYDTCRKRGLPFQIIECGAGTGAFAADVLSHWHAHYDQPLTYVIIEKSPDHRQRMKEKLPSSVAMYESLAEWKGKRRGILFCNELLDALPVHVVNKHNGSLYEVMVTVDEHGRFQEKKQLLQNTTVHDWLMTHEVDVKEGHTLEVPVAMTQELATLYAALDEGVFAFVDYGYRKEEWQEPFVKDGSLRGYDRHQLIHPLQQLPGYCDLTAHVHWDAVMTIGAEHGVKTEQLCSQRDFLVAHGLLDQLQEVTSSDPFAKAAVHNRHVRSLLMDQGLSAYFQVLIQQKQRP</sequence>
<proteinExistence type="predicted"/>
<evidence type="ECO:0000256" key="2">
    <source>
        <dbReference type="ARBA" id="ARBA00022679"/>
    </source>
</evidence>
<evidence type="ECO:0000313" key="3">
    <source>
        <dbReference type="EMBL" id="EIT84484.1"/>
    </source>
</evidence>
<dbReference type="Proteomes" id="UP000004080">
    <property type="component" value="Unassembled WGS sequence"/>
</dbReference>
<evidence type="ECO:0008006" key="5">
    <source>
        <dbReference type="Google" id="ProtNLM"/>
    </source>
</evidence>
<evidence type="ECO:0000313" key="4">
    <source>
        <dbReference type="Proteomes" id="UP000004080"/>
    </source>
</evidence>
<dbReference type="PATRIC" id="fig|1196324.3.peg.3113"/>
<reference evidence="3 4" key="1">
    <citation type="journal article" date="2012" name="J. Bacteriol.">
        <title>Genome of Bacillus macauensis ZFHKF-1, a Long-Chain-Forming Bacterium.</title>
        <authorList>
            <person name="Cai L."/>
            <person name="Zhang T."/>
        </authorList>
    </citation>
    <scope>NUCLEOTIDE SEQUENCE [LARGE SCALE GENOMIC DNA]</scope>
    <source>
        <strain evidence="3 4">ZFHKF-1</strain>
    </source>
</reference>
<dbReference type="AlphaFoldDB" id="I8AGH6"/>
<keyword evidence="4" id="KW-1185">Reference proteome</keyword>
<dbReference type="InterPro" id="IPR029063">
    <property type="entry name" value="SAM-dependent_MTases_sf"/>
</dbReference>
<dbReference type="InterPro" id="IPR003788">
    <property type="entry name" value="NDUFAF7"/>
</dbReference>
<dbReference type="GO" id="GO:0035243">
    <property type="term" value="F:protein-arginine omega-N symmetric methyltransferase activity"/>
    <property type="evidence" value="ECO:0007669"/>
    <property type="project" value="TreeGrafter"/>
</dbReference>
<keyword evidence="1" id="KW-0489">Methyltransferase</keyword>
<dbReference type="InterPro" id="IPR038375">
    <property type="entry name" value="NDUFAF7_sf"/>
</dbReference>
<dbReference type="RefSeq" id="WP_007203114.1">
    <property type="nucleotide sequence ID" value="NZ_AKKV01000032.1"/>
</dbReference>
<keyword evidence="2" id="KW-0808">Transferase</keyword>